<sequence length="408" mass="46295">DLGLMAAAELRDELTCCICTEIYKDPVTLICGHSFCRLCITRTWDNQEERDYSCPECRHRFRVRPELKRALSLSNIAETFRSTDAENQEQEEVRIPCTYCESPVPANKTCLMCEASLCEKHLRKHSTSAEHNIGHIEELCNLMDPVTFLEGRESHSAEYCDAEEGYNEAEKHGTKVHDVGDLDVGMILATLHSGVAGIVSKAKRSSVQETSDMLLDVNKTSDILLDLITADNHVSVSGDLRTVSWSVINQRRLETPERFQDYPQVLSSKSFSSGRHYWEVEGSKSGWWGVGMAYPSIERTGGQSMTGDNNKSWGLEKWDNNKYYVKHDKNIIRLYHSPSSRRLGIFLDYEAGRLSFYELRDPVRHLHTFTASFTEPLHAVFGIYRDNTWVRIGGFTGNPLEIIGSNPI</sequence>
<dbReference type="AlphaFoldDB" id="A0A8C5MW57"/>
<dbReference type="InterPro" id="IPR001870">
    <property type="entry name" value="B30.2/SPRY"/>
</dbReference>
<feature type="domain" description="B30.2/SPRY" evidence="9">
    <location>
        <begin position="203"/>
        <end position="400"/>
    </location>
</feature>
<name>A0A8C5MW57_9ANUR</name>
<dbReference type="GO" id="GO:0005737">
    <property type="term" value="C:cytoplasm"/>
    <property type="evidence" value="ECO:0007669"/>
    <property type="project" value="UniProtKB-ARBA"/>
</dbReference>
<dbReference type="OrthoDB" id="128536at2759"/>
<dbReference type="SMART" id="SM00589">
    <property type="entry name" value="PRY"/>
    <property type="match status" value="1"/>
</dbReference>
<dbReference type="SUPFAM" id="SSF57850">
    <property type="entry name" value="RING/U-box"/>
    <property type="match status" value="1"/>
</dbReference>
<evidence type="ECO:0000256" key="1">
    <source>
        <dbReference type="ARBA" id="ARBA00022588"/>
    </source>
</evidence>
<evidence type="ECO:0000259" key="8">
    <source>
        <dbReference type="PROSITE" id="PS50089"/>
    </source>
</evidence>
<evidence type="ECO:0000256" key="6">
    <source>
        <dbReference type="ARBA" id="ARBA00023054"/>
    </source>
</evidence>
<dbReference type="Gene3D" id="2.60.120.920">
    <property type="match status" value="1"/>
</dbReference>
<keyword evidence="4" id="KW-0862">Zinc</keyword>
<reference evidence="10" key="1">
    <citation type="submission" date="2025-08" db="UniProtKB">
        <authorList>
            <consortium name="Ensembl"/>
        </authorList>
    </citation>
    <scope>IDENTIFICATION</scope>
</reference>
<dbReference type="GeneTree" id="ENSGT01030000234583"/>
<dbReference type="Gene3D" id="4.10.830.40">
    <property type="match status" value="1"/>
</dbReference>
<dbReference type="Proteomes" id="UP000694569">
    <property type="component" value="Unplaced"/>
</dbReference>
<proteinExistence type="predicted"/>
<evidence type="ECO:0000256" key="2">
    <source>
        <dbReference type="ARBA" id="ARBA00022723"/>
    </source>
</evidence>
<dbReference type="SMART" id="SM00449">
    <property type="entry name" value="SPRY"/>
    <property type="match status" value="1"/>
</dbReference>
<dbReference type="InterPro" id="IPR013320">
    <property type="entry name" value="ConA-like_dom_sf"/>
</dbReference>
<dbReference type="InterPro" id="IPR017907">
    <property type="entry name" value="Znf_RING_CS"/>
</dbReference>
<evidence type="ECO:0000256" key="5">
    <source>
        <dbReference type="ARBA" id="ARBA00022859"/>
    </source>
</evidence>
<dbReference type="Pfam" id="PF15227">
    <property type="entry name" value="zf-C3HC4_4"/>
    <property type="match status" value="1"/>
</dbReference>
<dbReference type="InterPro" id="IPR003879">
    <property type="entry name" value="Butyrophylin_SPRY"/>
</dbReference>
<keyword evidence="5" id="KW-0391">Immunity</keyword>
<dbReference type="Pfam" id="PF13765">
    <property type="entry name" value="PRY"/>
    <property type="match status" value="1"/>
</dbReference>
<dbReference type="CDD" id="cd16597">
    <property type="entry name" value="RING-HC_TRIM25_C-IV"/>
    <property type="match status" value="1"/>
</dbReference>
<evidence type="ECO:0000256" key="7">
    <source>
        <dbReference type="PROSITE-ProRule" id="PRU00175"/>
    </source>
</evidence>
<evidence type="ECO:0000256" key="4">
    <source>
        <dbReference type="ARBA" id="ARBA00022833"/>
    </source>
</evidence>
<dbReference type="SMART" id="SM00184">
    <property type="entry name" value="RING"/>
    <property type="match status" value="1"/>
</dbReference>
<dbReference type="SUPFAM" id="SSF49899">
    <property type="entry name" value="Concanavalin A-like lectins/glucanases"/>
    <property type="match status" value="1"/>
</dbReference>
<accession>A0A8C5MW57</accession>
<dbReference type="PRINTS" id="PR01407">
    <property type="entry name" value="BUTYPHLNCDUF"/>
</dbReference>
<evidence type="ECO:0000259" key="9">
    <source>
        <dbReference type="PROSITE" id="PS50188"/>
    </source>
</evidence>
<keyword evidence="6" id="KW-0175">Coiled coil</keyword>
<dbReference type="PROSITE" id="PS50188">
    <property type="entry name" value="B302_SPRY"/>
    <property type="match status" value="1"/>
</dbReference>
<dbReference type="InterPro" id="IPR001841">
    <property type="entry name" value="Znf_RING"/>
</dbReference>
<keyword evidence="3 7" id="KW-0863">Zinc-finger</keyword>
<organism evidence="10 11">
    <name type="scientific">Leptobrachium leishanense</name>
    <name type="common">Leishan spiny toad</name>
    <dbReference type="NCBI Taxonomy" id="445787"/>
    <lineage>
        <taxon>Eukaryota</taxon>
        <taxon>Metazoa</taxon>
        <taxon>Chordata</taxon>
        <taxon>Craniata</taxon>
        <taxon>Vertebrata</taxon>
        <taxon>Euteleostomi</taxon>
        <taxon>Amphibia</taxon>
        <taxon>Batrachia</taxon>
        <taxon>Anura</taxon>
        <taxon>Pelobatoidea</taxon>
        <taxon>Megophryidae</taxon>
        <taxon>Leptobrachium</taxon>
    </lineage>
</organism>
<dbReference type="InterPro" id="IPR003877">
    <property type="entry name" value="SPRY_dom"/>
</dbReference>
<dbReference type="PROSITE" id="PS00518">
    <property type="entry name" value="ZF_RING_1"/>
    <property type="match status" value="1"/>
</dbReference>
<dbReference type="PANTHER" id="PTHR25465">
    <property type="entry name" value="B-BOX DOMAIN CONTAINING"/>
    <property type="match status" value="1"/>
</dbReference>
<keyword evidence="2" id="KW-0479">Metal-binding</keyword>
<dbReference type="InterPro" id="IPR051051">
    <property type="entry name" value="E3_ubiq-ligase_TRIM/RNF"/>
</dbReference>
<feature type="domain" description="RING-type" evidence="8">
    <location>
        <begin position="16"/>
        <end position="58"/>
    </location>
</feature>
<dbReference type="InterPro" id="IPR013083">
    <property type="entry name" value="Znf_RING/FYVE/PHD"/>
</dbReference>
<protein>
    <submittedName>
        <fullName evidence="10">Uncharacterized protein</fullName>
    </submittedName>
</protein>
<dbReference type="GO" id="GO:0008270">
    <property type="term" value="F:zinc ion binding"/>
    <property type="evidence" value="ECO:0007669"/>
    <property type="project" value="UniProtKB-KW"/>
</dbReference>
<reference evidence="10" key="2">
    <citation type="submission" date="2025-09" db="UniProtKB">
        <authorList>
            <consortium name="Ensembl"/>
        </authorList>
    </citation>
    <scope>IDENTIFICATION</scope>
</reference>
<dbReference type="InterPro" id="IPR043136">
    <property type="entry name" value="B30.2/SPRY_sf"/>
</dbReference>
<evidence type="ECO:0000313" key="10">
    <source>
        <dbReference type="Ensembl" id="ENSLLEP00000019132.1"/>
    </source>
</evidence>
<dbReference type="InterPro" id="IPR006574">
    <property type="entry name" value="PRY"/>
</dbReference>
<keyword evidence="1" id="KW-0399">Innate immunity</keyword>
<dbReference type="PROSITE" id="PS50089">
    <property type="entry name" value="ZF_RING_2"/>
    <property type="match status" value="1"/>
</dbReference>
<dbReference type="GO" id="GO:0045087">
    <property type="term" value="P:innate immune response"/>
    <property type="evidence" value="ECO:0007669"/>
    <property type="project" value="UniProtKB-KW"/>
</dbReference>
<dbReference type="PANTHER" id="PTHR25465:SF41">
    <property type="entry name" value="E3 UBIQUITIN-PROTEIN LIGASE RNF135"/>
    <property type="match status" value="1"/>
</dbReference>
<dbReference type="CDD" id="cd12891">
    <property type="entry name" value="SPRY_PRY_C-I_2"/>
    <property type="match status" value="1"/>
</dbReference>
<dbReference type="Ensembl" id="ENSLLET00000019884.1">
    <property type="protein sequence ID" value="ENSLLEP00000019132.1"/>
    <property type="gene ID" value="ENSLLEG00000012097.1"/>
</dbReference>
<evidence type="ECO:0000313" key="11">
    <source>
        <dbReference type="Proteomes" id="UP000694569"/>
    </source>
</evidence>
<dbReference type="Gene3D" id="3.30.40.10">
    <property type="entry name" value="Zinc/RING finger domain, C3HC4 (zinc finger)"/>
    <property type="match status" value="1"/>
</dbReference>
<dbReference type="Pfam" id="PF00622">
    <property type="entry name" value="SPRY"/>
    <property type="match status" value="1"/>
</dbReference>
<evidence type="ECO:0000256" key="3">
    <source>
        <dbReference type="ARBA" id="ARBA00022771"/>
    </source>
</evidence>
<keyword evidence="11" id="KW-1185">Reference proteome</keyword>